<name>A0A8J2NHM5_FUSEQ</name>
<proteinExistence type="predicted"/>
<dbReference type="GO" id="GO:0004540">
    <property type="term" value="F:RNA nuclease activity"/>
    <property type="evidence" value="ECO:0007669"/>
    <property type="project" value="InterPro"/>
</dbReference>
<evidence type="ECO:0000313" key="1">
    <source>
        <dbReference type="EMBL" id="CAG7558699.1"/>
    </source>
</evidence>
<sequence length="233" mass="26698">MSTTSKSSESSESRYTALEGFYNAFVYVDESNLCIQGGKEWAKKHRESPNHHLKWQYDLSVLEKCIGEAFGFINDDFHMAFHRYGSDIQPISDEVRARLRHSWDDMTFKRSRFDGKEKQVDTSIVVDMIYNATMYMFLGIRCPFALVSGDADMIPAAVRAAECGFDVHIWSWKESLSSEFGEIWNKEEGKGATEGLISLHYLDSYLDKLTMGFSEKSSESTIPVVQRCFQVQK</sequence>
<dbReference type="Proteomes" id="UP000693738">
    <property type="component" value="Unassembled WGS sequence"/>
</dbReference>
<dbReference type="AlphaFoldDB" id="A0A8J2NHM5"/>
<reference evidence="1" key="1">
    <citation type="submission" date="2021-05" db="EMBL/GenBank/DDBJ databases">
        <authorList>
            <person name="Khan N."/>
        </authorList>
    </citation>
    <scope>NUCLEOTIDE SEQUENCE</scope>
</reference>
<gene>
    <name evidence="1" type="ORF">FEQUK3_LOCUS4405</name>
</gene>
<evidence type="ECO:0000313" key="2">
    <source>
        <dbReference type="Proteomes" id="UP000693738"/>
    </source>
</evidence>
<organism evidence="1 2">
    <name type="scientific">Fusarium equiseti</name>
    <name type="common">Fusarium scirpi</name>
    <dbReference type="NCBI Taxonomy" id="61235"/>
    <lineage>
        <taxon>Eukaryota</taxon>
        <taxon>Fungi</taxon>
        <taxon>Dikarya</taxon>
        <taxon>Ascomycota</taxon>
        <taxon>Pezizomycotina</taxon>
        <taxon>Sordariomycetes</taxon>
        <taxon>Hypocreomycetidae</taxon>
        <taxon>Hypocreales</taxon>
        <taxon>Nectriaceae</taxon>
        <taxon>Fusarium</taxon>
        <taxon>Fusarium incarnatum-equiseti species complex</taxon>
    </lineage>
</organism>
<evidence type="ECO:0008006" key="3">
    <source>
        <dbReference type="Google" id="ProtNLM"/>
    </source>
</evidence>
<accession>A0A8J2NHM5</accession>
<protein>
    <recommendedName>
        <fullName evidence="3">NYN domain-containing protein</fullName>
    </recommendedName>
</protein>
<comment type="caution">
    <text evidence="1">The sequence shown here is derived from an EMBL/GenBank/DDBJ whole genome shotgun (WGS) entry which is preliminary data.</text>
</comment>
<dbReference type="EMBL" id="CAJSTJ010000126">
    <property type="protein sequence ID" value="CAG7558699.1"/>
    <property type="molecule type" value="Genomic_DNA"/>
</dbReference>